<keyword evidence="2" id="KW-1185">Reference proteome</keyword>
<reference evidence="1 2" key="1">
    <citation type="submission" date="2017-03" db="EMBL/GenBank/DDBJ databases">
        <title>WGS assembly of Porphyra umbilicalis.</title>
        <authorList>
            <person name="Brawley S.H."/>
            <person name="Blouin N.A."/>
            <person name="Ficko-Blean E."/>
            <person name="Wheeler G.L."/>
            <person name="Lohr M."/>
            <person name="Goodson H.V."/>
            <person name="Jenkins J.W."/>
            <person name="Blaby-Haas C.E."/>
            <person name="Helliwell K.E."/>
            <person name="Chan C."/>
            <person name="Marriage T."/>
            <person name="Bhattacharya D."/>
            <person name="Klein A.S."/>
            <person name="Badis Y."/>
            <person name="Brodie J."/>
            <person name="Cao Y."/>
            <person name="Collen J."/>
            <person name="Dittami S.M."/>
            <person name="Gachon C.M."/>
            <person name="Green B.R."/>
            <person name="Karpowicz S."/>
            <person name="Kim J.W."/>
            <person name="Kudahl U."/>
            <person name="Lin S."/>
            <person name="Michel G."/>
            <person name="Mittag M."/>
            <person name="Olson B.J."/>
            <person name="Pangilinan J."/>
            <person name="Peng Y."/>
            <person name="Qiu H."/>
            <person name="Shu S."/>
            <person name="Singer J.T."/>
            <person name="Smith A.G."/>
            <person name="Sprecher B.N."/>
            <person name="Wagner V."/>
            <person name="Wang W."/>
            <person name="Wang Z.-Y."/>
            <person name="Yan J."/>
            <person name="Yarish C."/>
            <person name="Zoeuner-Riek S."/>
            <person name="Zhuang Y."/>
            <person name="Zou Y."/>
            <person name="Lindquist E.A."/>
            <person name="Grimwood J."/>
            <person name="Barry K."/>
            <person name="Rokhsar D.S."/>
            <person name="Schmutz J."/>
            <person name="Stiller J.W."/>
            <person name="Grossman A.R."/>
            <person name="Prochnik S.E."/>
        </authorList>
    </citation>
    <scope>NUCLEOTIDE SEQUENCE [LARGE SCALE GENOMIC DNA]</scope>
    <source>
        <strain evidence="1">4086291</strain>
    </source>
</reference>
<evidence type="ECO:0000313" key="2">
    <source>
        <dbReference type="Proteomes" id="UP000218209"/>
    </source>
</evidence>
<evidence type="ECO:0000313" key="1">
    <source>
        <dbReference type="EMBL" id="OSX71149.1"/>
    </source>
</evidence>
<gene>
    <name evidence="1" type="ORF">BU14_0586s0002</name>
</gene>
<proteinExistence type="predicted"/>
<accession>A0A1X6NRA0</accession>
<dbReference type="AlphaFoldDB" id="A0A1X6NRA0"/>
<name>A0A1X6NRA0_PORUM</name>
<dbReference type="Proteomes" id="UP000218209">
    <property type="component" value="Unassembled WGS sequence"/>
</dbReference>
<sequence length="170" mass="18776">MQLHPASDGALSHTVPTSAAEQLLNEQHRPCTTQTNKCILWVALQTVCSGRFWCGSGASRSSLTIDRACRRRHRQPRCGCNRLSRDSAMHCHARSLASLWTWQQQRRCLLRARVSWEMVAPTAAATHRPAGTAALADGVCVLGAGVSGVPDSRWCGFQQQVRGHYDERGR</sequence>
<protein>
    <submittedName>
        <fullName evidence="1">Uncharacterized protein</fullName>
    </submittedName>
</protein>
<organism evidence="1 2">
    <name type="scientific">Porphyra umbilicalis</name>
    <name type="common">Purple laver</name>
    <name type="synonym">Red alga</name>
    <dbReference type="NCBI Taxonomy" id="2786"/>
    <lineage>
        <taxon>Eukaryota</taxon>
        <taxon>Rhodophyta</taxon>
        <taxon>Bangiophyceae</taxon>
        <taxon>Bangiales</taxon>
        <taxon>Bangiaceae</taxon>
        <taxon>Porphyra</taxon>
    </lineage>
</organism>
<dbReference type="EMBL" id="KV919164">
    <property type="protein sequence ID" value="OSX71149.1"/>
    <property type="molecule type" value="Genomic_DNA"/>
</dbReference>